<organism evidence="2">
    <name type="scientific">marine sediment metagenome</name>
    <dbReference type="NCBI Taxonomy" id="412755"/>
    <lineage>
        <taxon>unclassified sequences</taxon>
        <taxon>metagenomes</taxon>
        <taxon>ecological metagenomes</taxon>
    </lineage>
</organism>
<evidence type="ECO:0000313" key="2">
    <source>
        <dbReference type="EMBL" id="KKO01056.1"/>
    </source>
</evidence>
<dbReference type="AlphaFoldDB" id="A0A0F9V712"/>
<keyword evidence="1" id="KW-0472">Membrane</keyword>
<feature type="transmembrane region" description="Helical" evidence="1">
    <location>
        <begin position="87"/>
        <end position="107"/>
    </location>
</feature>
<gene>
    <name evidence="2" type="ORF">LCGC14_0120380</name>
</gene>
<keyword evidence="1" id="KW-0812">Transmembrane</keyword>
<reference evidence="2" key="1">
    <citation type="journal article" date="2015" name="Nature">
        <title>Complex archaea that bridge the gap between prokaryotes and eukaryotes.</title>
        <authorList>
            <person name="Spang A."/>
            <person name="Saw J.H."/>
            <person name="Jorgensen S.L."/>
            <person name="Zaremba-Niedzwiedzka K."/>
            <person name="Martijn J."/>
            <person name="Lind A.E."/>
            <person name="van Eijk R."/>
            <person name="Schleper C."/>
            <person name="Guy L."/>
            <person name="Ettema T.J."/>
        </authorList>
    </citation>
    <scope>NUCLEOTIDE SEQUENCE</scope>
</reference>
<dbReference type="EMBL" id="LAZR01000037">
    <property type="protein sequence ID" value="KKO01056.1"/>
    <property type="molecule type" value="Genomic_DNA"/>
</dbReference>
<dbReference type="Pfam" id="PF07077">
    <property type="entry name" value="DUF1345"/>
    <property type="match status" value="1"/>
</dbReference>
<evidence type="ECO:0000256" key="1">
    <source>
        <dbReference type="SAM" id="Phobius"/>
    </source>
</evidence>
<evidence type="ECO:0008006" key="3">
    <source>
        <dbReference type="Google" id="ProtNLM"/>
    </source>
</evidence>
<accession>A0A0F9V712</accession>
<name>A0A0F9V712_9ZZZZ</name>
<comment type="caution">
    <text evidence="2">The sequence shown here is derived from an EMBL/GenBank/DDBJ whole genome shotgun (WGS) entry which is preliminary data.</text>
</comment>
<sequence>MKKARFTDSRITAVLRQAQAGTPVPFDGRDVRKMVSPSHRVLFFPGQHLPKFADFCSFAFVIGMTCQVSDVAVETSYLRRVVTFHGILAFSFNLGVLALTINVLAGFL</sequence>
<proteinExistence type="predicted"/>
<dbReference type="InterPro" id="IPR009781">
    <property type="entry name" value="DUF1345"/>
</dbReference>
<protein>
    <recommendedName>
        <fullName evidence="3">DUF1345 domain-containing protein</fullName>
    </recommendedName>
</protein>
<keyword evidence="1" id="KW-1133">Transmembrane helix</keyword>